<organism evidence="1 2">
    <name type="scientific">Hyalomma asiaticum</name>
    <name type="common">Tick</name>
    <dbReference type="NCBI Taxonomy" id="266040"/>
    <lineage>
        <taxon>Eukaryota</taxon>
        <taxon>Metazoa</taxon>
        <taxon>Ecdysozoa</taxon>
        <taxon>Arthropoda</taxon>
        <taxon>Chelicerata</taxon>
        <taxon>Arachnida</taxon>
        <taxon>Acari</taxon>
        <taxon>Parasitiformes</taxon>
        <taxon>Ixodida</taxon>
        <taxon>Ixodoidea</taxon>
        <taxon>Ixodidae</taxon>
        <taxon>Hyalomminae</taxon>
        <taxon>Hyalomma</taxon>
    </lineage>
</organism>
<name>A0ACB7S131_HYAAI</name>
<comment type="caution">
    <text evidence="1">The sequence shown here is derived from an EMBL/GenBank/DDBJ whole genome shotgun (WGS) entry which is preliminary data.</text>
</comment>
<sequence length="93" mass="9877">MAPESDPTSIALSEALEDRELATGTRVSGRGGRLISGPWRSDVSGSFEEDRIVLAATNEGRGHRGPTVCGPGGLVKPLLCWPYLRHFGVVSSE</sequence>
<evidence type="ECO:0000313" key="2">
    <source>
        <dbReference type="Proteomes" id="UP000821845"/>
    </source>
</evidence>
<dbReference type="EMBL" id="CM023486">
    <property type="protein sequence ID" value="KAH6927409.1"/>
    <property type="molecule type" value="Genomic_DNA"/>
</dbReference>
<proteinExistence type="predicted"/>
<reference evidence="1" key="1">
    <citation type="submission" date="2020-05" db="EMBL/GenBank/DDBJ databases">
        <title>Large-scale comparative analyses of tick genomes elucidate their genetic diversity and vector capacities.</title>
        <authorList>
            <person name="Jia N."/>
            <person name="Wang J."/>
            <person name="Shi W."/>
            <person name="Du L."/>
            <person name="Sun Y."/>
            <person name="Zhan W."/>
            <person name="Jiang J."/>
            <person name="Wang Q."/>
            <person name="Zhang B."/>
            <person name="Ji P."/>
            <person name="Sakyi L.B."/>
            <person name="Cui X."/>
            <person name="Yuan T."/>
            <person name="Jiang B."/>
            <person name="Yang W."/>
            <person name="Lam T.T.-Y."/>
            <person name="Chang Q."/>
            <person name="Ding S."/>
            <person name="Wang X."/>
            <person name="Zhu J."/>
            <person name="Ruan X."/>
            <person name="Zhao L."/>
            <person name="Wei J."/>
            <person name="Que T."/>
            <person name="Du C."/>
            <person name="Cheng J."/>
            <person name="Dai P."/>
            <person name="Han X."/>
            <person name="Huang E."/>
            <person name="Gao Y."/>
            <person name="Liu J."/>
            <person name="Shao H."/>
            <person name="Ye R."/>
            <person name="Li L."/>
            <person name="Wei W."/>
            <person name="Wang X."/>
            <person name="Wang C."/>
            <person name="Yang T."/>
            <person name="Huo Q."/>
            <person name="Li W."/>
            <person name="Guo W."/>
            <person name="Chen H."/>
            <person name="Zhou L."/>
            <person name="Ni X."/>
            <person name="Tian J."/>
            <person name="Zhou Y."/>
            <person name="Sheng Y."/>
            <person name="Liu T."/>
            <person name="Pan Y."/>
            <person name="Xia L."/>
            <person name="Li J."/>
            <person name="Zhao F."/>
            <person name="Cao W."/>
        </authorList>
    </citation>
    <scope>NUCLEOTIDE SEQUENCE</scope>
    <source>
        <strain evidence="1">Hyas-2018</strain>
    </source>
</reference>
<keyword evidence="2" id="KW-1185">Reference proteome</keyword>
<accession>A0ACB7S131</accession>
<dbReference type="Proteomes" id="UP000821845">
    <property type="component" value="Chromosome 6"/>
</dbReference>
<protein>
    <submittedName>
        <fullName evidence="1">Uncharacterized protein</fullName>
    </submittedName>
</protein>
<evidence type="ECO:0000313" key="1">
    <source>
        <dbReference type="EMBL" id="KAH6927409.1"/>
    </source>
</evidence>
<gene>
    <name evidence="1" type="ORF">HPB50_003271</name>
</gene>